<reference evidence="1 2" key="1">
    <citation type="journal article" date="2017" name="Genome Announc.">
        <title>Complete Genome Sequences of Two Acetylene-Fermenting Pelobacter acetylenicus Strains.</title>
        <authorList>
            <person name="Sutton J.M."/>
            <person name="Baesman S.M."/>
            <person name="Fierst J.L."/>
            <person name="Poret-Peterson A.T."/>
            <person name="Oremland R.S."/>
            <person name="Dunlap D.S."/>
            <person name="Akob D.M."/>
        </authorList>
    </citation>
    <scope>NUCLEOTIDE SEQUENCE [LARGE SCALE GENOMIC DNA]</scope>
    <source>
        <strain evidence="1 2">SFB93</strain>
    </source>
</reference>
<dbReference type="InterPro" id="IPR026350">
    <property type="entry name" value="GxxExxY"/>
</dbReference>
<dbReference type="STRING" id="1842532.A7E78_03945"/>
<dbReference type="EMBL" id="CP015519">
    <property type="protein sequence ID" value="APG27058.1"/>
    <property type="molecule type" value="Genomic_DNA"/>
</dbReference>
<dbReference type="KEGG" id="pef:A7E78_03945"/>
<sequence length="126" mass="14140">MERINTLAKQVVDTAYQVHCRLGPGLLESVYEAILLHELQRRGLEVSRQQAIPIVYEGLRFDEGFRADLVVEDALIVELKSVETVAPVHKKQLLTYLRLADKRLGLLVNFGASLIKDGIFRVANGV</sequence>
<proteinExistence type="predicted"/>
<dbReference type="Proteomes" id="UP000182517">
    <property type="component" value="Chromosome"/>
</dbReference>
<dbReference type="NCBIfam" id="TIGR04256">
    <property type="entry name" value="GxxExxY"/>
    <property type="match status" value="1"/>
</dbReference>
<dbReference type="Pfam" id="PF13366">
    <property type="entry name" value="PDDEXK_3"/>
    <property type="match status" value="1"/>
</dbReference>
<dbReference type="OrthoDB" id="9798792at2"/>
<dbReference type="RefSeq" id="WP_072283020.1">
    <property type="nucleotide sequence ID" value="NZ_CP015519.1"/>
</dbReference>
<protein>
    <submittedName>
        <fullName evidence="1">GxxExxY protein</fullName>
    </submittedName>
</protein>
<organism evidence="1 2">
    <name type="scientific">Syntrophotalea acetylenivorans</name>
    <dbReference type="NCBI Taxonomy" id="1842532"/>
    <lineage>
        <taxon>Bacteria</taxon>
        <taxon>Pseudomonadati</taxon>
        <taxon>Thermodesulfobacteriota</taxon>
        <taxon>Desulfuromonadia</taxon>
        <taxon>Desulfuromonadales</taxon>
        <taxon>Syntrophotaleaceae</taxon>
        <taxon>Syntrophotalea</taxon>
    </lineage>
</organism>
<keyword evidence="2" id="KW-1185">Reference proteome</keyword>
<evidence type="ECO:0000313" key="2">
    <source>
        <dbReference type="Proteomes" id="UP000182517"/>
    </source>
</evidence>
<gene>
    <name evidence="1" type="ORF">A7E78_03945</name>
</gene>
<dbReference type="AlphaFoldDB" id="A0A1L3GN16"/>
<accession>A0A1L3GN16</accession>
<name>A0A1L3GN16_9BACT</name>
<evidence type="ECO:0000313" key="1">
    <source>
        <dbReference type="EMBL" id="APG27058.1"/>
    </source>
</evidence>